<dbReference type="Proteomes" id="UP000813427">
    <property type="component" value="Unassembled WGS sequence"/>
</dbReference>
<proteinExistence type="predicted"/>
<feature type="region of interest" description="Disordered" evidence="1">
    <location>
        <begin position="301"/>
        <end position="376"/>
    </location>
</feature>
<dbReference type="EMBL" id="JAGPXF010000009">
    <property type="protein sequence ID" value="KAH7231119.1"/>
    <property type="molecule type" value="Genomic_DNA"/>
</dbReference>
<evidence type="ECO:0000313" key="2">
    <source>
        <dbReference type="EMBL" id="KAH7231119.1"/>
    </source>
</evidence>
<sequence>MPDIFRSRDEIRRYLQYPTDLIQPIPYLAPPEPDGLKCRACGHIRFFPSGEGSKWFQVNTQAKRRAGRSKVKSSTKPQGTPHVLTSKASAHLQQVIDREARYREALGQPRSTTNDTGTDTFAATSLWLDRTQWPSIYRESRRDVLRALIRLPDRHSLNADYILGQGSSEGAPNLISPREDEQKISCIMRALDSVIDRYEDTVRCTSHNLHCWLLSSRLQSRREIAFNLVAEKSSEIKYRRTQKQFLAFVLRVYRMPDGSRRGMTNVKIKPKISTQLDQIWEHSIWNHLNLSKGTWPVMERQGGSVVGTHSDPTGGQSIDVPLNTRACQGPGRKESVEDGETDDENVEAWELEDDEDDEDDQSDYDDSGYYDDDSGGYTARSHQDLFSGVSRDSTAHEIDHFLELLFQLCITLSTEDFLGGQPSSTLLIYFSGILGFSADGQRFQLARQYCSKLSAVIYIQRILFLEQALPLCGYRFLGIPQRPETGQFEYFDEVRTKYMVLGSQYPLAELIICFSTGAMMARQ</sequence>
<keyword evidence="3" id="KW-1185">Reference proteome</keyword>
<organism evidence="2 3">
    <name type="scientific">Fusarium tricinctum</name>
    <dbReference type="NCBI Taxonomy" id="61284"/>
    <lineage>
        <taxon>Eukaryota</taxon>
        <taxon>Fungi</taxon>
        <taxon>Dikarya</taxon>
        <taxon>Ascomycota</taxon>
        <taxon>Pezizomycotina</taxon>
        <taxon>Sordariomycetes</taxon>
        <taxon>Hypocreomycetidae</taxon>
        <taxon>Hypocreales</taxon>
        <taxon>Nectriaceae</taxon>
        <taxon>Fusarium</taxon>
        <taxon>Fusarium tricinctum species complex</taxon>
    </lineage>
</organism>
<feature type="region of interest" description="Disordered" evidence="1">
    <location>
        <begin position="62"/>
        <end position="90"/>
    </location>
</feature>
<evidence type="ECO:0000313" key="3">
    <source>
        <dbReference type="Proteomes" id="UP000813427"/>
    </source>
</evidence>
<name>A0A8K0W5F5_9HYPO</name>
<accession>A0A8K0W5F5</accession>
<protein>
    <submittedName>
        <fullName evidence="2">Uncharacterized protein</fullName>
    </submittedName>
</protein>
<feature type="compositionally biased region" description="Acidic residues" evidence="1">
    <location>
        <begin position="337"/>
        <end position="374"/>
    </location>
</feature>
<evidence type="ECO:0000256" key="1">
    <source>
        <dbReference type="SAM" id="MobiDB-lite"/>
    </source>
</evidence>
<reference evidence="2" key="1">
    <citation type="journal article" date="2021" name="Nat. Commun.">
        <title>Genetic determinants of endophytism in the Arabidopsis root mycobiome.</title>
        <authorList>
            <person name="Mesny F."/>
            <person name="Miyauchi S."/>
            <person name="Thiergart T."/>
            <person name="Pickel B."/>
            <person name="Atanasova L."/>
            <person name="Karlsson M."/>
            <person name="Huettel B."/>
            <person name="Barry K.W."/>
            <person name="Haridas S."/>
            <person name="Chen C."/>
            <person name="Bauer D."/>
            <person name="Andreopoulos W."/>
            <person name="Pangilinan J."/>
            <person name="LaButti K."/>
            <person name="Riley R."/>
            <person name="Lipzen A."/>
            <person name="Clum A."/>
            <person name="Drula E."/>
            <person name="Henrissat B."/>
            <person name="Kohler A."/>
            <person name="Grigoriev I.V."/>
            <person name="Martin F.M."/>
            <person name="Hacquard S."/>
        </authorList>
    </citation>
    <scope>NUCLEOTIDE SEQUENCE</scope>
    <source>
        <strain evidence="2">MPI-SDFR-AT-0068</strain>
    </source>
</reference>
<dbReference type="AlphaFoldDB" id="A0A8K0W5F5"/>
<dbReference type="OrthoDB" id="4845846at2759"/>
<feature type="compositionally biased region" description="Basic residues" evidence="1">
    <location>
        <begin position="62"/>
        <end position="73"/>
    </location>
</feature>
<gene>
    <name evidence="2" type="ORF">BKA59DRAFT_497680</name>
</gene>
<comment type="caution">
    <text evidence="2">The sequence shown here is derived from an EMBL/GenBank/DDBJ whole genome shotgun (WGS) entry which is preliminary data.</text>
</comment>